<keyword evidence="1" id="KW-0812">Transmembrane</keyword>
<keyword evidence="1" id="KW-1133">Transmembrane helix</keyword>
<dbReference type="PANTHER" id="PTHR46825">
    <property type="entry name" value="D-ALANYL-D-ALANINE-CARBOXYPEPTIDASE/ENDOPEPTIDASE AMPH"/>
    <property type="match status" value="1"/>
</dbReference>
<reference evidence="4 5" key="1">
    <citation type="submission" date="2021-05" db="EMBL/GenBank/DDBJ databases">
        <title>Novel Bacillus species.</title>
        <authorList>
            <person name="Liu G."/>
        </authorList>
    </citation>
    <scope>NUCLEOTIDE SEQUENCE [LARGE SCALE GENOMIC DNA]</scope>
    <source>
        <strain evidence="4 5">FJAT-49732</strain>
    </source>
</reference>
<keyword evidence="4" id="KW-0378">Hydrolase</keyword>
<dbReference type="RefSeq" id="WP_213112575.1">
    <property type="nucleotide sequence ID" value="NZ_JAGYPJ010000001.1"/>
</dbReference>
<feature type="chain" id="PRO_5038026378" evidence="2">
    <location>
        <begin position="27"/>
        <end position="646"/>
    </location>
</feature>
<feature type="transmembrane region" description="Helical" evidence="1">
    <location>
        <begin position="546"/>
        <end position="570"/>
    </location>
</feature>
<evidence type="ECO:0000256" key="2">
    <source>
        <dbReference type="SAM" id="SignalP"/>
    </source>
</evidence>
<organism evidence="4 5">
    <name type="scientific">Lederbergia citrisecunda</name>
    <dbReference type="NCBI Taxonomy" id="2833583"/>
    <lineage>
        <taxon>Bacteria</taxon>
        <taxon>Bacillati</taxon>
        <taxon>Bacillota</taxon>
        <taxon>Bacilli</taxon>
        <taxon>Bacillales</taxon>
        <taxon>Bacillaceae</taxon>
        <taxon>Lederbergia</taxon>
    </lineage>
</organism>
<evidence type="ECO:0000256" key="1">
    <source>
        <dbReference type="SAM" id="Phobius"/>
    </source>
</evidence>
<feature type="domain" description="Beta-lactamase-related" evidence="3">
    <location>
        <begin position="40"/>
        <end position="364"/>
    </location>
</feature>
<evidence type="ECO:0000313" key="5">
    <source>
        <dbReference type="Proteomes" id="UP000682713"/>
    </source>
</evidence>
<dbReference type="InterPro" id="IPR001466">
    <property type="entry name" value="Beta-lactam-related"/>
</dbReference>
<dbReference type="InterPro" id="IPR050491">
    <property type="entry name" value="AmpC-like"/>
</dbReference>
<dbReference type="InterPro" id="IPR012338">
    <property type="entry name" value="Beta-lactam/transpept-like"/>
</dbReference>
<evidence type="ECO:0000313" key="4">
    <source>
        <dbReference type="EMBL" id="MBS4202174.1"/>
    </source>
</evidence>
<dbReference type="Proteomes" id="UP000682713">
    <property type="component" value="Unassembled WGS sequence"/>
</dbReference>
<proteinExistence type="predicted"/>
<feature type="transmembrane region" description="Helical" evidence="1">
    <location>
        <begin position="590"/>
        <end position="614"/>
    </location>
</feature>
<sequence length="646" mass="72567">MKIYKWVFIISLFTSLMMGFRPSSFAASSTDFTDIETFMDKVVQEKMEESHIPNATISVVSDGEVIFEKGYGYANIDEKKEVDAKNTMFRIGSASKLFTWTAIMQLVEQGKLDLSTDINQYLDFEIPAKLARGSNNAEPEPITLTHLMTHTPGFEDYADSIFRLSSDKALPLDQYVRQYLPARVFPAGEVVAYSNYGTALAGYIVEQVSGVPFSEYVEQNIYKPLEMGHSTFRQPLPAELSNNLAHGYRYVNGEFHEGKFEYVPEAAGSMSSTASDMAKFMNAYLKSGNLNGNRILKEETVQKMFQQQFSHHPSLDGMALGFIEKTANGQRILFHGGSTTLFDSGLYLIPEKNLGFFISYTGNNFLTHTEIFQELLDHYFPTTATFTSSIPEGAKERAEQYAGEYHQNRRSFTTSESLVSLTMGLIQVGVDEDGYLEVTLNGEKNRFVETEPGIYHNLREGRSPDAYGEFRTIAFNKDPFGNTMLATDGPMTYSKASWYSSSGFTFLSIIIVVLLFLGSLMYWGLRGLIRFVKHRKTQYSKAALTAKWVAISYGILTIGLIIGVGSAGALDPVYGLPKAALGMLPPWSPITDLIPVAMSILGIAMLVFAIILWWKKQWRVRGRVHYTLLTIVTLNLLWIFGYWNLY</sequence>
<dbReference type="GO" id="GO:0016787">
    <property type="term" value="F:hydrolase activity"/>
    <property type="evidence" value="ECO:0007669"/>
    <property type="project" value="UniProtKB-KW"/>
</dbReference>
<protein>
    <submittedName>
        <fullName evidence="4">Serine hydrolase</fullName>
    </submittedName>
</protein>
<accession>A0A942YN34</accession>
<feature type="signal peptide" evidence="2">
    <location>
        <begin position="1"/>
        <end position="26"/>
    </location>
</feature>
<dbReference type="EMBL" id="JAGYPJ010000001">
    <property type="protein sequence ID" value="MBS4202174.1"/>
    <property type="molecule type" value="Genomic_DNA"/>
</dbReference>
<dbReference type="SUPFAM" id="SSF56601">
    <property type="entry name" value="beta-lactamase/transpeptidase-like"/>
    <property type="match status" value="1"/>
</dbReference>
<name>A0A942YN34_9BACI</name>
<keyword evidence="5" id="KW-1185">Reference proteome</keyword>
<dbReference type="Pfam" id="PF00144">
    <property type="entry name" value="Beta-lactamase"/>
    <property type="match status" value="1"/>
</dbReference>
<gene>
    <name evidence="4" type="ORF">KHA93_21425</name>
</gene>
<feature type="transmembrane region" description="Helical" evidence="1">
    <location>
        <begin position="504"/>
        <end position="525"/>
    </location>
</feature>
<feature type="transmembrane region" description="Helical" evidence="1">
    <location>
        <begin position="626"/>
        <end position="645"/>
    </location>
</feature>
<comment type="caution">
    <text evidence="4">The sequence shown here is derived from an EMBL/GenBank/DDBJ whole genome shotgun (WGS) entry which is preliminary data.</text>
</comment>
<keyword evidence="2" id="KW-0732">Signal</keyword>
<dbReference type="PANTHER" id="PTHR46825:SF9">
    <property type="entry name" value="BETA-LACTAMASE-RELATED DOMAIN-CONTAINING PROTEIN"/>
    <property type="match status" value="1"/>
</dbReference>
<dbReference type="Gene3D" id="3.40.710.10">
    <property type="entry name" value="DD-peptidase/beta-lactamase superfamily"/>
    <property type="match status" value="1"/>
</dbReference>
<dbReference type="AlphaFoldDB" id="A0A942YN34"/>
<keyword evidence="1" id="KW-0472">Membrane</keyword>
<evidence type="ECO:0000259" key="3">
    <source>
        <dbReference type="Pfam" id="PF00144"/>
    </source>
</evidence>